<dbReference type="InterPro" id="IPR011712">
    <property type="entry name" value="Sig_transdc_His_kin_sub3_dim/P"/>
</dbReference>
<evidence type="ECO:0000313" key="6">
    <source>
        <dbReference type="EMBL" id="MFC4829118.1"/>
    </source>
</evidence>
<keyword evidence="4" id="KW-0472">Membrane</keyword>
<dbReference type="Gene3D" id="3.30.565.10">
    <property type="entry name" value="Histidine kinase-like ATPase, C-terminal domain"/>
    <property type="match status" value="1"/>
</dbReference>
<feature type="transmembrane region" description="Helical" evidence="4">
    <location>
        <begin position="12"/>
        <end position="33"/>
    </location>
</feature>
<comment type="caution">
    <text evidence="6">The sequence shown here is derived from an EMBL/GenBank/DDBJ whole genome shotgun (WGS) entry which is preliminary data.</text>
</comment>
<evidence type="ECO:0000313" key="7">
    <source>
        <dbReference type="Proteomes" id="UP001595960"/>
    </source>
</evidence>
<protein>
    <submittedName>
        <fullName evidence="6">Sensor histidine kinase</fullName>
    </submittedName>
</protein>
<keyword evidence="4" id="KW-1133">Transmembrane helix</keyword>
<feature type="transmembrane region" description="Helical" evidence="4">
    <location>
        <begin position="147"/>
        <end position="168"/>
    </location>
</feature>
<dbReference type="EMBL" id="JBHSJC010000001">
    <property type="protein sequence ID" value="MFC4829118.1"/>
    <property type="molecule type" value="Genomic_DNA"/>
</dbReference>
<sequence length="703" mass="73291">MTRGAHVRRVAAASVWAVSWAFAIASLAIAWRFDLPAEPLPGVFLSPAPVDMRSRFDDIGVAVALVYGPVSALILARRPHPVAVILAVHAIGSGLAAFGVQYGLLGAEVPGLPAWGLFAFAAGWGFVPGTFMTAALPLLVRRDRAPAWQLAVVVLTAVIAGSAFVLSLTQQSVPEPHNPFAIDVAAYQAVAPEIYTLLSFAAVAISVLSCGVLAVRWGRASSRARSGVAWLTLGHVFLTLSYLVLVLPDGLELPPGAIAFGMVAPVLGQVLYPAAILVTVLGQRLWGVELVVSRLVLWALLTASGVLLYLGLVAVLPAVLTGGLDGGLVLLAPVLIAIAAQPLRDWLQRRIDALVYGEGADPAVLLARLGDRIGELEPGAAGLAQVCEALRRALRLGEVAIASATTPALTAAAGSATGERVALTLVAGGRRIGELAARPRDGQRFDGRTRRLLGDLTGPVAATLQLVESQLVLEEARRELVVRRGAERRAIRRELHDGIGPSLAGVGFGLAAAENLLANGPGAARDDAQRDDAQRAEALLAELGDELTRRVRDVRSLADAVSPSPLEGALLADALADLARRFETAGRRIRVHVEGSRPLPRALEDAVYLVAAEALANAARHAGAHLVDLDVAVDDGAVVLRVADDGRGIDPGATRGIGLRSIRERAHELGGALAIDTGRSGTVVTARLPLEAAAAAPIEDARR</sequence>
<dbReference type="SUPFAM" id="SSF55874">
    <property type="entry name" value="ATPase domain of HSP90 chaperone/DNA topoisomerase II/histidine kinase"/>
    <property type="match status" value="1"/>
</dbReference>
<feature type="transmembrane region" description="Helical" evidence="4">
    <location>
        <begin position="227"/>
        <end position="245"/>
    </location>
</feature>
<dbReference type="InterPro" id="IPR050482">
    <property type="entry name" value="Sensor_HK_TwoCompSys"/>
</dbReference>
<dbReference type="Gene3D" id="1.20.5.1930">
    <property type="match status" value="1"/>
</dbReference>
<feature type="transmembrane region" description="Helical" evidence="4">
    <location>
        <begin position="194"/>
        <end position="215"/>
    </location>
</feature>
<organism evidence="6 7">
    <name type="scientific">Agromyces aurantiacus</name>
    <dbReference type="NCBI Taxonomy" id="165814"/>
    <lineage>
        <taxon>Bacteria</taxon>
        <taxon>Bacillati</taxon>
        <taxon>Actinomycetota</taxon>
        <taxon>Actinomycetes</taxon>
        <taxon>Micrococcales</taxon>
        <taxon>Microbacteriaceae</taxon>
        <taxon>Agromyces</taxon>
    </lineage>
</organism>
<feature type="transmembrane region" description="Helical" evidence="4">
    <location>
        <begin position="257"/>
        <end position="283"/>
    </location>
</feature>
<keyword evidence="1" id="KW-0808">Transferase</keyword>
<dbReference type="InterPro" id="IPR003594">
    <property type="entry name" value="HATPase_dom"/>
</dbReference>
<feature type="domain" description="Histidine kinase/HSP90-like ATPase" evidence="5">
    <location>
        <begin position="602"/>
        <end position="692"/>
    </location>
</feature>
<feature type="transmembrane region" description="Helical" evidence="4">
    <location>
        <begin position="83"/>
        <end position="105"/>
    </location>
</feature>
<evidence type="ECO:0000256" key="1">
    <source>
        <dbReference type="ARBA" id="ARBA00022679"/>
    </source>
</evidence>
<dbReference type="InterPro" id="IPR036890">
    <property type="entry name" value="HATPase_C_sf"/>
</dbReference>
<evidence type="ECO:0000256" key="4">
    <source>
        <dbReference type="SAM" id="Phobius"/>
    </source>
</evidence>
<keyword evidence="7" id="KW-1185">Reference proteome</keyword>
<name>A0ABV9R5X1_9MICO</name>
<gene>
    <name evidence="6" type="ORF">ACFPER_09975</name>
</gene>
<feature type="transmembrane region" description="Helical" evidence="4">
    <location>
        <begin position="59"/>
        <end position="76"/>
    </location>
</feature>
<evidence type="ECO:0000259" key="5">
    <source>
        <dbReference type="SMART" id="SM00387"/>
    </source>
</evidence>
<dbReference type="SMART" id="SM00387">
    <property type="entry name" value="HATPase_c"/>
    <property type="match status" value="1"/>
</dbReference>
<reference evidence="7" key="1">
    <citation type="journal article" date="2019" name="Int. J. Syst. Evol. Microbiol.">
        <title>The Global Catalogue of Microorganisms (GCM) 10K type strain sequencing project: providing services to taxonomists for standard genome sequencing and annotation.</title>
        <authorList>
            <consortium name="The Broad Institute Genomics Platform"/>
            <consortium name="The Broad Institute Genome Sequencing Center for Infectious Disease"/>
            <person name="Wu L."/>
            <person name="Ma J."/>
        </authorList>
    </citation>
    <scope>NUCLEOTIDE SEQUENCE [LARGE SCALE GENOMIC DNA]</scope>
    <source>
        <strain evidence="7">CGMCC 1.12192</strain>
    </source>
</reference>
<keyword evidence="4" id="KW-0812">Transmembrane</keyword>
<dbReference type="Pfam" id="PF02518">
    <property type="entry name" value="HATPase_c"/>
    <property type="match status" value="1"/>
</dbReference>
<feature type="transmembrane region" description="Helical" evidence="4">
    <location>
        <begin position="117"/>
        <end position="140"/>
    </location>
</feature>
<keyword evidence="2 6" id="KW-0418">Kinase</keyword>
<feature type="transmembrane region" description="Helical" evidence="4">
    <location>
        <begin position="326"/>
        <end position="343"/>
    </location>
</feature>
<accession>A0ABV9R5X1</accession>
<dbReference type="Pfam" id="PF07730">
    <property type="entry name" value="HisKA_3"/>
    <property type="match status" value="1"/>
</dbReference>
<evidence type="ECO:0000256" key="3">
    <source>
        <dbReference type="ARBA" id="ARBA00023012"/>
    </source>
</evidence>
<feature type="transmembrane region" description="Helical" evidence="4">
    <location>
        <begin position="295"/>
        <end position="320"/>
    </location>
</feature>
<dbReference type="PANTHER" id="PTHR24421">
    <property type="entry name" value="NITRATE/NITRITE SENSOR PROTEIN NARX-RELATED"/>
    <property type="match status" value="1"/>
</dbReference>
<dbReference type="CDD" id="cd16917">
    <property type="entry name" value="HATPase_UhpB-NarQ-NarX-like"/>
    <property type="match status" value="1"/>
</dbReference>
<evidence type="ECO:0000256" key="2">
    <source>
        <dbReference type="ARBA" id="ARBA00022777"/>
    </source>
</evidence>
<keyword evidence="3" id="KW-0902">Two-component regulatory system</keyword>
<dbReference type="GO" id="GO:0016301">
    <property type="term" value="F:kinase activity"/>
    <property type="evidence" value="ECO:0007669"/>
    <property type="project" value="UniProtKB-KW"/>
</dbReference>
<dbReference type="Proteomes" id="UP001595960">
    <property type="component" value="Unassembled WGS sequence"/>
</dbReference>
<proteinExistence type="predicted"/>
<dbReference type="RefSeq" id="WP_204392581.1">
    <property type="nucleotide sequence ID" value="NZ_JAFBBW010000001.1"/>
</dbReference>